<dbReference type="Gene3D" id="1.10.3060.10">
    <property type="entry name" value="Helical scaffold and wing domains of SecA"/>
    <property type="match status" value="1"/>
</dbReference>
<keyword evidence="1" id="KW-0963">Cytoplasm</keyword>
<gene>
    <name evidence="4" type="ORF">S01H1_68982</name>
</gene>
<protein>
    <recommendedName>
        <fullName evidence="3">SecA Wing/Scaffold domain-containing protein</fullName>
    </recommendedName>
</protein>
<dbReference type="InterPro" id="IPR036266">
    <property type="entry name" value="SecA_Wing/Scaffold_sf"/>
</dbReference>
<dbReference type="PANTHER" id="PTHR33747">
    <property type="entry name" value="UPF0225 PROTEIN SCO1677"/>
    <property type="match status" value="1"/>
</dbReference>
<accession>X0XM13</accession>
<feature type="region of interest" description="Disordered" evidence="2">
    <location>
        <begin position="143"/>
        <end position="207"/>
    </location>
</feature>
<evidence type="ECO:0000313" key="4">
    <source>
        <dbReference type="EMBL" id="GAG36372.1"/>
    </source>
</evidence>
<dbReference type="InterPro" id="IPR004027">
    <property type="entry name" value="SEC_C_motif"/>
</dbReference>
<dbReference type="GO" id="GO:0017038">
    <property type="term" value="P:protein import"/>
    <property type="evidence" value="ECO:0007669"/>
    <property type="project" value="InterPro"/>
</dbReference>
<evidence type="ECO:0000259" key="3">
    <source>
        <dbReference type="Pfam" id="PF07516"/>
    </source>
</evidence>
<dbReference type="GO" id="GO:0016020">
    <property type="term" value="C:membrane"/>
    <property type="evidence" value="ECO:0007669"/>
    <property type="project" value="InterPro"/>
</dbReference>
<comment type="caution">
    <text evidence="4">The sequence shown here is derived from an EMBL/GenBank/DDBJ whole genome shotgun (WGS) entry which is preliminary data.</text>
</comment>
<dbReference type="PANTHER" id="PTHR33747:SF1">
    <property type="entry name" value="ADENYLATE CYCLASE-ASSOCIATED CAP C-TERMINAL DOMAIN-CONTAINING PROTEIN"/>
    <property type="match status" value="1"/>
</dbReference>
<dbReference type="SUPFAM" id="SSF81886">
    <property type="entry name" value="Helical scaffold and wing domains of SecA"/>
    <property type="match status" value="1"/>
</dbReference>
<organism evidence="4">
    <name type="scientific">marine sediment metagenome</name>
    <dbReference type="NCBI Taxonomy" id="412755"/>
    <lineage>
        <taxon>unclassified sequences</taxon>
        <taxon>metagenomes</taxon>
        <taxon>ecological metagenomes</taxon>
    </lineage>
</organism>
<dbReference type="InterPro" id="IPR011116">
    <property type="entry name" value="SecA_Wing/Scaffold"/>
</dbReference>
<feature type="domain" description="SecA Wing/Scaffold" evidence="3">
    <location>
        <begin position="20"/>
        <end position="116"/>
    </location>
</feature>
<dbReference type="EMBL" id="BARS01045770">
    <property type="protein sequence ID" value="GAG36372.1"/>
    <property type="molecule type" value="Genomic_DNA"/>
</dbReference>
<dbReference type="Pfam" id="PF07516">
    <property type="entry name" value="SecA_SW"/>
    <property type="match status" value="1"/>
</dbReference>
<evidence type="ECO:0000256" key="1">
    <source>
        <dbReference type="ARBA" id="ARBA00022490"/>
    </source>
</evidence>
<evidence type="ECO:0000256" key="2">
    <source>
        <dbReference type="SAM" id="MobiDB-lite"/>
    </source>
</evidence>
<sequence>MMNFLIGTEGIDFERDSRDGILDKVLNKAKEAYELKERFIDPLLLRQIEKYEMLRVVDTEWMHHLHSMDYLKEGIQLRAYGQRDPLLEYKQEAHKMFFEMEDTVRQKTTENLFRIQVAKKEREKSAFLAVEQELIHNERSALAEGRKTAKDATFTSAEPQTGRPLGEDKREAKGAPSAPFKRKAPKVGRNDPCPCGSGKKYKRCCGK</sequence>
<proteinExistence type="predicted"/>
<dbReference type="AlphaFoldDB" id="X0XM13"/>
<dbReference type="Pfam" id="PF02810">
    <property type="entry name" value="SEC-C"/>
    <property type="match status" value="1"/>
</dbReference>
<reference evidence="4" key="1">
    <citation type="journal article" date="2014" name="Front. Microbiol.">
        <title>High frequency of phylogenetically diverse reductive dehalogenase-homologous genes in deep subseafloor sedimentary metagenomes.</title>
        <authorList>
            <person name="Kawai M."/>
            <person name="Futagami T."/>
            <person name="Toyoda A."/>
            <person name="Takaki Y."/>
            <person name="Nishi S."/>
            <person name="Hori S."/>
            <person name="Arai W."/>
            <person name="Tsubouchi T."/>
            <person name="Morono Y."/>
            <person name="Uchiyama I."/>
            <person name="Ito T."/>
            <person name="Fujiyama A."/>
            <person name="Inagaki F."/>
            <person name="Takami H."/>
        </authorList>
    </citation>
    <scope>NUCLEOTIDE SEQUENCE</scope>
    <source>
        <strain evidence="4">Expedition CK06-06</strain>
    </source>
</reference>
<name>X0XM13_9ZZZZ</name>